<dbReference type="Proteomes" id="UP001479436">
    <property type="component" value="Unassembled WGS sequence"/>
</dbReference>
<dbReference type="Gene3D" id="3.40.33.10">
    <property type="entry name" value="CAP"/>
    <property type="match status" value="1"/>
</dbReference>
<gene>
    <name evidence="2" type="ORF">K7432_002985</name>
</gene>
<dbReference type="SUPFAM" id="SSF55797">
    <property type="entry name" value="PR-1-like"/>
    <property type="match status" value="1"/>
</dbReference>
<evidence type="ECO:0000313" key="3">
    <source>
        <dbReference type="Proteomes" id="UP001479436"/>
    </source>
</evidence>
<feature type="domain" description="SCP" evidence="1">
    <location>
        <begin position="109"/>
        <end position="221"/>
    </location>
</feature>
<evidence type="ECO:0000313" key="2">
    <source>
        <dbReference type="EMBL" id="KAK9722012.1"/>
    </source>
</evidence>
<name>A0ABR2W6V7_9FUNG</name>
<comment type="caution">
    <text evidence="2">The sequence shown here is derived from an EMBL/GenBank/DDBJ whole genome shotgun (WGS) entry which is preliminary data.</text>
</comment>
<dbReference type="InterPro" id="IPR035940">
    <property type="entry name" value="CAP_sf"/>
</dbReference>
<keyword evidence="3" id="KW-1185">Reference proteome</keyword>
<sequence length="223" mass="25123">MLTNSIHVIQALLAVNLVHEWALELRVSECIKAVYVKLNKDTKRSLSNPLREMKSWTILICLTFLLLQVILGIAGQDVNYVQCASRPQQKVKPSPVKVVSGNGDLQKMLALVNQQRQQYGIKPLKLNNRLVRAAQKHTDYQARVNQMTHDEPGRPLGTRISETGFDWRAMGENVARGYSSIEIVMQGWMNSAGHRRNILDPQFTSFGSGYVANGNYWTQVFGA</sequence>
<reference evidence="2 3" key="1">
    <citation type="submission" date="2023-04" db="EMBL/GenBank/DDBJ databases">
        <title>Genome of Basidiobolus ranarum AG-B5.</title>
        <authorList>
            <person name="Stajich J.E."/>
            <person name="Carter-House D."/>
            <person name="Gryganskyi A."/>
        </authorList>
    </citation>
    <scope>NUCLEOTIDE SEQUENCE [LARGE SCALE GENOMIC DNA]</scope>
    <source>
        <strain evidence="2 3">AG-B5</strain>
    </source>
</reference>
<dbReference type="EMBL" id="JASJQH010006961">
    <property type="protein sequence ID" value="KAK9722012.1"/>
    <property type="molecule type" value="Genomic_DNA"/>
</dbReference>
<proteinExistence type="predicted"/>
<dbReference type="CDD" id="cd05379">
    <property type="entry name" value="CAP_bacterial"/>
    <property type="match status" value="1"/>
</dbReference>
<dbReference type="Pfam" id="PF00188">
    <property type="entry name" value="CAP"/>
    <property type="match status" value="1"/>
</dbReference>
<organism evidence="2 3">
    <name type="scientific">Basidiobolus ranarum</name>
    <dbReference type="NCBI Taxonomy" id="34480"/>
    <lineage>
        <taxon>Eukaryota</taxon>
        <taxon>Fungi</taxon>
        <taxon>Fungi incertae sedis</taxon>
        <taxon>Zoopagomycota</taxon>
        <taxon>Entomophthoromycotina</taxon>
        <taxon>Basidiobolomycetes</taxon>
        <taxon>Basidiobolales</taxon>
        <taxon>Basidiobolaceae</taxon>
        <taxon>Basidiobolus</taxon>
    </lineage>
</organism>
<evidence type="ECO:0000259" key="1">
    <source>
        <dbReference type="Pfam" id="PF00188"/>
    </source>
</evidence>
<dbReference type="PANTHER" id="PTHR31157">
    <property type="entry name" value="SCP DOMAIN-CONTAINING PROTEIN"/>
    <property type="match status" value="1"/>
</dbReference>
<dbReference type="PANTHER" id="PTHR31157:SF1">
    <property type="entry name" value="SCP DOMAIN-CONTAINING PROTEIN"/>
    <property type="match status" value="1"/>
</dbReference>
<dbReference type="InterPro" id="IPR014044">
    <property type="entry name" value="CAP_dom"/>
</dbReference>
<protein>
    <recommendedName>
        <fullName evidence="1">SCP domain-containing protein</fullName>
    </recommendedName>
</protein>
<accession>A0ABR2W6V7</accession>